<dbReference type="GO" id="GO:0016567">
    <property type="term" value="P:protein ubiquitination"/>
    <property type="evidence" value="ECO:0007669"/>
    <property type="project" value="InterPro"/>
</dbReference>
<organism evidence="8 9">
    <name type="scientific">Armadillidium nasatum</name>
    <dbReference type="NCBI Taxonomy" id="96803"/>
    <lineage>
        <taxon>Eukaryota</taxon>
        <taxon>Metazoa</taxon>
        <taxon>Ecdysozoa</taxon>
        <taxon>Arthropoda</taxon>
        <taxon>Crustacea</taxon>
        <taxon>Multicrustacea</taxon>
        <taxon>Malacostraca</taxon>
        <taxon>Eumalacostraca</taxon>
        <taxon>Peracarida</taxon>
        <taxon>Isopoda</taxon>
        <taxon>Oniscidea</taxon>
        <taxon>Crinocheta</taxon>
        <taxon>Armadillidiidae</taxon>
        <taxon>Armadillidium</taxon>
    </lineage>
</organism>
<evidence type="ECO:0000256" key="5">
    <source>
        <dbReference type="ARBA" id="ARBA00023136"/>
    </source>
</evidence>
<dbReference type="PANTHER" id="PTHR31322:SF2">
    <property type="entry name" value="E3 UBIQUITIN-PROTEIN LIGASE TM129"/>
    <property type="match status" value="1"/>
</dbReference>
<comment type="caution">
    <text evidence="8">The sequence shown here is derived from an EMBL/GenBank/DDBJ whole genome shotgun (WGS) entry which is preliminary data.</text>
</comment>
<dbReference type="InterPro" id="IPR018801">
    <property type="entry name" value="TM129"/>
</dbReference>
<evidence type="ECO:0000256" key="2">
    <source>
        <dbReference type="ARBA" id="ARBA00007332"/>
    </source>
</evidence>
<comment type="similarity">
    <text evidence="2">Belongs to the TMEM129 family.</text>
</comment>
<feature type="transmembrane region" description="Helical" evidence="6">
    <location>
        <begin position="96"/>
        <end position="117"/>
    </location>
</feature>
<evidence type="ECO:0000256" key="1">
    <source>
        <dbReference type="ARBA" id="ARBA00004141"/>
    </source>
</evidence>
<gene>
    <name evidence="8" type="ORF">Anas_04098</name>
</gene>
<dbReference type="Pfam" id="PF10272">
    <property type="entry name" value="Tmpp129"/>
    <property type="match status" value="1"/>
</dbReference>
<evidence type="ECO:0000256" key="7">
    <source>
        <dbReference type="SAM" id="SignalP"/>
    </source>
</evidence>
<protein>
    <submittedName>
        <fullName evidence="8">E3 ubiquitin-protein ligase</fullName>
    </submittedName>
</protein>
<dbReference type="GO" id="GO:0005783">
    <property type="term" value="C:endoplasmic reticulum"/>
    <property type="evidence" value="ECO:0007669"/>
    <property type="project" value="TreeGrafter"/>
</dbReference>
<evidence type="ECO:0000313" key="8">
    <source>
        <dbReference type="EMBL" id="KAB7505131.1"/>
    </source>
</evidence>
<feature type="chain" id="PRO_5024421043" evidence="7">
    <location>
        <begin position="27"/>
        <end position="366"/>
    </location>
</feature>
<evidence type="ECO:0000256" key="3">
    <source>
        <dbReference type="ARBA" id="ARBA00022692"/>
    </source>
</evidence>
<dbReference type="GO" id="GO:0061630">
    <property type="term" value="F:ubiquitin protein ligase activity"/>
    <property type="evidence" value="ECO:0007669"/>
    <property type="project" value="InterPro"/>
</dbReference>
<evidence type="ECO:0000256" key="4">
    <source>
        <dbReference type="ARBA" id="ARBA00022989"/>
    </source>
</evidence>
<feature type="signal peptide" evidence="7">
    <location>
        <begin position="1"/>
        <end position="26"/>
    </location>
</feature>
<keyword evidence="7" id="KW-0732">Signal</keyword>
<name>A0A5N5TF49_9CRUS</name>
<accession>A0A5N5TF49</accession>
<dbReference type="Proteomes" id="UP000326759">
    <property type="component" value="Unassembled WGS sequence"/>
</dbReference>
<evidence type="ECO:0000256" key="6">
    <source>
        <dbReference type="SAM" id="Phobius"/>
    </source>
</evidence>
<proteinExistence type="inferred from homology"/>
<comment type="subcellular location">
    <subcellularLocation>
        <location evidence="1">Membrane</location>
        <topology evidence="1">Multi-pass membrane protein</topology>
    </subcellularLocation>
</comment>
<dbReference type="PANTHER" id="PTHR31322">
    <property type="entry name" value="E3 UBIQUITIN-PROTEIN LIGASE TM129"/>
    <property type="match status" value="1"/>
</dbReference>
<dbReference type="GO" id="GO:0016020">
    <property type="term" value="C:membrane"/>
    <property type="evidence" value="ECO:0007669"/>
    <property type="project" value="UniProtKB-SubCell"/>
</dbReference>
<feature type="transmembrane region" description="Helical" evidence="6">
    <location>
        <begin position="65"/>
        <end position="84"/>
    </location>
</feature>
<keyword evidence="3 6" id="KW-0812">Transmembrane</keyword>
<keyword evidence="4 6" id="KW-1133">Transmembrane helix</keyword>
<evidence type="ECO:0000313" key="9">
    <source>
        <dbReference type="Proteomes" id="UP000326759"/>
    </source>
</evidence>
<reference evidence="8 9" key="1">
    <citation type="journal article" date="2019" name="PLoS Biol.">
        <title>Sex chromosomes control vertical transmission of feminizing Wolbachia symbionts in an isopod.</title>
        <authorList>
            <person name="Becking T."/>
            <person name="Chebbi M.A."/>
            <person name="Giraud I."/>
            <person name="Moumen B."/>
            <person name="Laverre T."/>
            <person name="Caubet Y."/>
            <person name="Peccoud J."/>
            <person name="Gilbert C."/>
            <person name="Cordaux R."/>
        </authorList>
    </citation>
    <scope>NUCLEOTIDE SEQUENCE [LARGE SCALE GENOMIC DNA]</scope>
    <source>
        <strain evidence="8">ANa2</strain>
        <tissue evidence="8">Whole body excluding digestive tract and cuticle</tissue>
    </source>
</reference>
<keyword evidence="9" id="KW-1185">Reference proteome</keyword>
<keyword evidence="5 6" id="KW-0472">Membrane</keyword>
<sequence length="366" mass="41415">MFGEICCCTLLYVLFSLVIIFPPQEAISSGITIENLMNFWLGSESHSFIYYQIKRTVVTLIGHCICYYLPGYVTTIFFLYPSLIEILNSSYHPWCVQIIAAVSLFPLFVTSFVVLSWRKGGWKNHPLAQTIALYISPEKSLLSLTEEINNECFRIDKVSSEINSISRIIATENWLIKITSYKIHLIALRDALLVIESTQEAPIIPNSTSPAQLISIRVTSLKDSVKGFTFKVNSSIWGDLEKKLVNPVVNTKHLVIHQTLADRFVAVFEEAVQKNPKVKLQTEQDSCIGCMGVKANIVLDRRCLTVNDKSSCRQCSCKPMWCLTCLGKWFAARQDPNETETWLSSNAPCPTCRSKFCLLDVFLIEE</sequence>
<dbReference type="AlphaFoldDB" id="A0A5N5TF49"/>
<dbReference type="EMBL" id="SEYY01001725">
    <property type="protein sequence ID" value="KAB7505131.1"/>
    <property type="molecule type" value="Genomic_DNA"/>
</dbReference>
<dbReference type="OrthoDB" id="10055027at2759"/>